<name>A0ACB7T841_HYAAI</name>
<proteinExistence type="predicted"/>
<keyword evidence="2" id="KW-1185">Reference proteome</keyword>
<evidence type="ECO:0000313" key="1">
    <source>
        <dbReference type="EMBL" id="KAH6942154.1"/>
    </source>
</evidence>
<comment type="caution">
    <text evidence="1">The sequence shown here is derived from an EMBL/GenBank/DDBJ whole genome shotgun (WGS) entry which is preliminary data.</text>
</comment>
<reference evidence="1" key="1">
    <citation type="submission" date="2020-05" db="EMBL/GenBank/DDBJ databases">
        <title>Large-scale comparative analyses of tick genomes elucidate their genetic diversity and vector capacities.</title>
        <authorList>
            <person name="Jia N."/>
            <person name="Wang J."/>
            <person name="Shi W."/>
            <person name="Du L."/>
            <person name="Sun Y."/>
            <person name="Zhan W."/>
            <person name="Jiang J."/>
            <person name="Wang Q."/>
            <person name="Zhang B."/>
            <person name="Ji P."/>
            <person name="Sakyi L.B."/>
            <person name="Cui X."/>
            <person name="Yuan T."/>
            <person name="Jiang B."/>
            <person name="Yang W."/>
            <person name="Lam T.T.-Y."/>
            <person name="Chang Q."/>
            <person name="Ding S."/>
            <person name="Wang X."/>
            <person name="Zhu J."/>
            <person name="Ruan X."/>
            <person name="Zhao L."/>
            <person name="Wei J."/>
            <person name="Que T."/>
            <person name="Du C."/>
            <person name="Cheng J."/>
            <person name="Dai P."/>
            <person name="Han X."/>
            <person name="Huang E."/>
            <person name="Gao Y."/>
            <person name="Liu J."/>
            <person name="Shao H."/>
            <person name="Ye R."/>
            <person name="Li L."/>
            <person name="Wei W."/>
            <person name="Wang X."/>
            <person name="Wang C."/>
            <person name="Yang T."/>
            <person name="Huo Q."/>
            <person name="Li W."/>
            <person name="Guo W."/>
            <person name="Chen H."/>
            <person name="Zhou L."/>
            <person name="Ni X."/>
            <person name="Tian J."/>
            <person name="Zhou Y."/>
            <person name="Sheng Y."/>
            <person name="Liu T."/>
            <person name="Pan Y."/>
            <person name="Xia L."/>
            <person name="Li J."/>
            <person name="Zhao F."/>
            <person name="Cao W."/>
        </authorList>
    </citation>
    <scope>NUCLEOTIDE SEQUENCE</scope>
    <source>
        <strain evidence="1">Hyas-2018</strain>
    </source>
</reference>
<dbReference type="EMBL" id="CM023490">
    <property type="protein sequence ID" value="KAH6942154.1"/>
    <property type="molecule type" value="Genomic_DNA"/>
</dbReference>
<sequence>MSRVPNSECLRIDELSQKQYTQRQIAGMTGRSNKTVNRIIEAYRKEGRISDAPHKGHPRATTAAQDADILDAAKASPSVLPERSVRPLECLQARRQ</sequence>
<protein>
    <submittedName>
        <fullName evidence="1">Uncharacterized protein</fullName>
    </submittedName>
</protein>
<gene>
    <name evidence="1" type="ORF">HPB50_001501</name>
</gene>
<evidence type="ECO:0000313" key="2">
    <source>
        <dbReference type="Proteomes" id="UP000821845"/>
    </source>
</evidence>
<organism evidence="1 2">
    <name type="scientific">Hyalomma asiaticum</name>
    <name type="common">Tick</name>
    <dbReference type="NCBI Taxonomy" id="266040"/>
    <lineage>
        <taxon>Eukaryota</taxon>
        <taxon>Metazoa</taxon>
        <taxon>Ecdysozoa</taxon>
        <taxon>Arthropoda</taxon>
        <taxon>Chelicerata</taxon>
        <taxon>Arachnida</taxon>
        <taxon>Acari</taxon>
        <taxon>Parasitiformes</taxon>
        <taxon>Ixodida</taxon>
        <taxon>Ixodoidea</taxon>
        <taxon>Ixodidae</taxon>
        <taxon>Hyalomminae</taxon>
        <taxon>Hyalomma</taxon>
    </lineage>
</organism>
<accession>A0ACB7T841</accession>
<dbReference type="Proteomes" id="UP000821845">
    <property type="component" value="Chromosome 10"/>
</dbReference>